<name>A0A3Q7IWR1_SOLLC</name>
<dbReference type="Gramene" id="Solyc11g042740.2.1">
    <property type="protein sequence ID" value="Solyc11g042740.2.1"/>
    <property type="gene ID" value="Solyc11g042740.2"/>
</dbReference>
<dbReference type="AlphaFoldDB" id="A0A3Q7IWR1"/>
<evidence type="ECO:0000313" key="1">
    <source>
        <dbReference type="EnsemblPlants" id="Solyc11g042740.2.1"/>
    </source>
</evidence>
<reference evidence="1" key="2">
    <citation type="submission" date="2019-01" db="UniProtKB">
        <authorList>
            <consortium name="EnsemblPlants"/>
        </authorList>
    </citation>
    <scope>IDENTIFICATION</scope>
    <source>
        <strain evidence="1">cv. Heinz 1706</strain>
    </source>
</reference>
<evidence type="ECO:0000313" key="2">
    <source>
        <dbReference type="Proteomes" id="UP000004994"/>
    </source>
</evidence>
<dbReference type="Proteomes" id="UP000004994">
    <property type="component" value="Chromosome 11"/>
</dbReference>
<dbReference type="InParanoid" id="A0A3Q7IWR1"/>
<reference evidence="1" key="1">
    <citation type="journal article" date="2012" name="Nature">
        <title>The tomato genome sequence provides insights into fleshy fruit evolution.</title>
        <authorList>
            <consortium name="Tomato Genome Consortium"/>
        </authorList>
    </citation>
    <scope>NUCLEOTIDE SEQUENCE [LARGE SCALE GENOMIC DNA]</scope>
    <source>
        <strain evidence="1">cv. Heinz 1706</strain>
    </source>
</reference>
<protein>
    <submittedName>
        <fullName evidence="1">Uncharacterized protein</fullName>
    </submittedName>
</protein>
<dbReference type="PaxDb" id="4081-Solyc11g042740.1.1"/>
<organism evidence="1">
    <name type="scientific">Solanum lycopersicum</name>
    <name type="common">Tomato</name>
    <name type="synonym">Lycopersicon esculentum</name>
    <dbReference type="NCBI Taxonomy" id="4081"/>
    <lineage>
        <taxon>Eukaryota</taxon>
        <taxon>Viridiplantae</taxon>
        <taxon>Streptophyta</taxon>
        <taxon>Embryophyta</taxon>
        <taxon>Tracheophyta</taxon>
        <taxon>Spermatophyta</taxon>
        <taxon>Magnoliopsida</taxon>
        <taxon>eudicotyledons</taxon>
        <taxon>Gunneridae</taxon>
        <taxon>Pentapetalae</taxon>
        <taxon>asterids</taxon>
        <taxon>lamiids</taxon>
        <taxon>Solanales</taxon>
        <taxon>Solanaceae</taxon>
        <taxon>Solanoideae</taxon>
        <taxon>Solaneae</taxon>
        <taxon>Solanum</taxon>
        <taxon>Solanum subgen. Lycopersicon</taxon>
    </lineage>
</organism>
<sequence length="52" mass="6014">MDAFDVKFISSEDECDEMLTRSSKDKISSTGASGCFNILEKRFSQWFLNNFH</sequence>
<dbReference type="EnsemblPlants" id="Solyc11g042740.2.1">
    <property type="protein sequence ID" value="Solyc11g042740.2.1"/>
    <property type="gene ID" value="Solyc11g042740.2"/>
</dbReference>
<proteinExistence type="predicted"/>
<accession>A0A3Q7IWR1</accession>
<keyword evidence="2" id="KW-1185">Reference proteome</keyword>